<sequence>MEALSDFTAYIAYLPLVISFFALFYCWKDVGARWLLTLLITIGCFDSYSLQYTIHWTTHYYGWVILLNLLFIAPIIFRNAIALRIYKATQSTFFLEASKLKFSQQEAAIMLLCLISIAGHAISYVEVFLYKNFVIDILYFKNFLLAKLQIILSVLSTLAILSFAFKTKGLNYAQTKTV</sequence>
<dbReference type="OrthoDB" id="9812921at2"/>
<dbReference type="EMBL" id="PNCM01000022">
    <property type="protein sequence ID" value="TMP80226.1"/>
    <property type="molecule type" value="Genomic_DNA"/>
</dbReference>
<proteinExistence type="predicted"/>
<dbReference type="Proteomes" id="UP000307362">
    <property type="component" value="Unassembled WGS sequence"/>
</dbReference>
<keyword evidence="1" id="KW-0812">Transmembrane</keyword>
<feature type="transmembrane region" description="Helical" evidence="1">
    <location>
        <begin position="145"/>
        <end position="165"/>
    </location>
</feature>
<keyword evidence="1" id="KW-1133">Transmembrane helix</keyword>
<accession>A0A5S3YTZ4</accession>
<name>A0A5S3YTZ4_9GAMM</name>
<evidence type="ECO:0000313" key="3">
    <source>
        <dbReference type="Proteomes" id="UP000307362"/>
    </source>
</evidence>
<comment type="caution">
    <text evidence="2">The sequence shown here is derived from an EMBL/GenBank/DDBJ whole genome shotgun (WGS) entry which is preliminary data.</text>
</comment>
<feature type="transmembrane region" description="Helical" evidence="1">
    <location>
        <begin position="7"/>
        <end position="27"/>
    </location>
</feature>
<feature type="transmembrane region" description="Helical" evidence="1">
    <location>
        <begin position="107"/>
        <end position="125"/>
    </location>
</feature>
<feature type="transmembrane region" description="Helical" evidence="1">
    <location>
        <begin position="60"/>
        <end position="86"/>
    </location>
</feature>
<keyword evidence="1" id="KW-0472">Membrane</keyword>
<dbReference type="RefSeq" id="WP_138567800.1">
    <property type="nucleotide sequence ID" value="NZ_PNCM01000022.1"/>
</dbReference>
<reference evidence="2 3" key="1">
    <citation type="submission" date="2017-12" db="EMBL/GenBank/DDBJ databases">
        <authorList>
            <person name="Paulsen S."/>
            <person name="Gram L.K."/>
        </authorList>
    </citation>
    <scope>NUCLEOTIDE SEQUENCE [LARGE SCALE GENOMIC DNA]</scope>
    <source>
        <strain evidence="2 3">S1189</strain>
    </source>
</reference>
<feature type="transmembrane region" description="Helical" evidence="1">
    <location>
        <begin position="34"/>
        <end position="54"/>
    </location>
</feature>
<reference evidence="3" key="2">
    <citation type="submission" date="2019-06" db="EMBL/GenBank/DDBJ databases">
        <title>Co-occurence of chitin degradation, pigmentation and bioactivity in marine Pseudoalteromonas.</title>
        <authorList>
            <person name="Sonnenschein E.C."/>
            <person name="Bech P.K."/>
        </authorList>
    </citation>
    <scope>NUCLEOTIDE SEQUENCE [LARGE SCALE GENOMIC DNA]</scope>
    <source>
        <strain evidence="3">S1189</strain>
    </source>
</reference>
<dbReference type="AlphaFoldDB" id="A0A5S3YTZ4"/>
<evidence type="ECO:0000256" key="1">
    <source>
        <dbReference type="SAM" id="Phobius"/>
    </source>
</evidence>
<evidence type="ECO:0000313" key="2">
    <source>
        <dbReference type="EMBL" id="TMP80226.1"/>
    </source>
</evidence>
<organism evidence="2 3">
    <name type="scientific">Pseudoalteromonas phenolica</name>
    <dbReference type="NCBI Taxonomy" id="161398"/>
    <lineage>
        <taxon>Bacteria</taxon>
        <taxon>Pseudomonadati</taxon>
        <taxon>Pseudomonadota</taxon>
        <taxon>Gammaproteobacteria</taxon>
        <taxon>Alteromonadales</taxon>
        <taxon>Pseudoalteromonadaceae</taxon>
        <taxon>Pseudoalteromonas</taxon>
    </lineage>
</organism>
<gene>
    <name evidence="2" type="ORF">CWB73_12050</name>
</gene>
<protein>
    <submittedName>
        <fullName evidence="2">Uncharacterized protein</fullName>
    </submittedName>
</protein>